<gene>
    <name evidence="13 17" type="primary">yidC</name>
    <name evidence="17" type="ORF">DEM25_001275</name>
</gene>
<evidence type="ECO:0000256" key="4">
    <source>
        <dbReference type="ARBA" id="ARBA00022448"/>
    </source>
</evidence>
<dbReference type="EMBL" id="QFWV02000001">
    <property type="protein sequence ID" value="RKF08642.1"/>
    <property type="molecule type" value="Genomic_DNA"/>
</dbReference>
<dbReference type="InterPro" id="IPR028053">
    <property type="entry name" value="Membr_insert_YidC_N"/>
</dbReference>
<organism evidence="17 18">
    <name type="scientific">Oceaniradius stylonematis</name>
    <dbReference type="NCBI Taxonomy" id="2184161"/>
    <lineage>
        <taxon>Bacteria</taxon>
        <taxon>Pseudomonadati</taxon>
        <taxon>Pseudomonadota</taxon>
        <taxon>Alphaproteobacteria</taxon>
        <taxon>Hyphomicrobiales</taxon>
        <taxon>Ahrensiaceae</taxon>
        <taxon>Oceaniradius</taxon>
    </lineage>
</organism>
<reference evidence="17 18" key="1">
    <citation type="journal article" date="2018" name="Int. J. Syst. Bacteriol.">
        <title>Oceaniradius stylonemae gen. nov., sp. nov., isolated from a red alga, Stylonema cornu-cervi.</title>
        <authorList>
            <person name="Jeong S."/>
        </authorList>
    </citation>
    <scope>NUCLEOTIDE SEQUENCE [LARGE SCALE GENOMIC DNA]</scope>
    <source>
        <strain evidence="17 18">StC1</strain>
    </source>
</reference>
<dbReference type="RefSeq" id="WP_109766844.1">
    <property type="nucleotide sequence ID" value="NZ_CP159474.1"/>
</dbReference>
<feature type="compositionally biased region" description="Low complexity" evidence="14">
    <location>
        <begin position="77"/>
        <end position="99"/>
    </location>
</feature>
<feature type="transmembrane region" description="Helical" evidence="13">
    <location>
        <begin position="560"/>
        <end position="580"/>
    </location>
</feature>
<dbReference type="NCBIfam" id="TIGR03593">
    <property type="entry name" value="yidC_nterm"/>
    <property type="match status" value="1"/>
</dbReference>
<dbReference type="Gene3D" id="2.70.98.90">
    <property type="match status" value="1"/>
</dbReference>
<dbReference type="InterPro" id="IPR019998">
    <property type="entry name" value="Membr_insert_YidC"/>
</dbReference>
<evidence type="ECO:0000256" key="10">
    <source>
        <dbReference type="ARBA" id="ARBA00023186"/>
    </source>
</evidence>
<keyword evidence="4 13" id="KW-0813">Transport</keyword>
<comment type="subcellular location">
    <subcellularLocation>
        <location evidence="1">Cell inner membrane</location>
        <topology evidence="1">Multi-pass membrane protein</topology>
    </subcellularLocation>
    <subcellularLocation>
        <location evidence="13">Cell membrane</location>
        <topology evidence="13">Multi-pass membrane protein</topology>
    </subcellularLocation>
</comment>
<keyword evidence="6 13" id="KW-0812">Transmembrane</keyword>
<evidence type="ECO:0000256" key="6">
    <source>
        <dbReference type="ARBA" id="ARBA00022692"/>
    </source>
</evidence>
<protein>
    <recommendedName>
        <fullName evidence="3 13">Membrane protein insertase YidC</fullName>
    </recommendedName>
    <alternativeName>
        <fullName evidence="12 13">Foldase YidC</fullName>
    </alternativeName>
    <alternativeName>
        <fullName evidence="11 13">Membrane integrase YidC</fullName>
    </alternativeName>
    <alternativeName>
        <fullName evidence="13">Membrane protein YidC</fullName>
    </alternativeName>
</protein>
<dbReference type="CDD" id="cd20070">
    <property type="entry name" value="5TM_YidC_Alb3"/>
    <property type="match status" value="1"/>
</dbReference>
<feature type="transmembrane region" description="Helical" evidence="13">
    <location>
        <begin position="7"/>
        <end position="26"/>
    </location>
</feature>
<sequence>MDTNNRNLFLTIGLSVLILTLWQIFYVNPQIEAERQAQLEQQAVEQQVQPGTESAGAGTPQTQGATASGEIPQATVSGSAPGMAGEAAGAAGDRASALSTTDRIPVDTPTLSGSINLTGARFDDLSLKNYHVTVDETSPIVDLLSPVTGPDAYFAEFGYTGVEGAPGPDAVWQVEGNAVLTPSTPVTLTYSAENGLTFSRQIAVDDSYMFTITDEIANGGAGAVAVQNYGRTTRYTKPALPPIFILHEGMIGVTGEEGLTEHTFNEIEDEGQVAPGKSTDGWLGITDKYWATALIPEQGSSFQPRYSYFTDGTPRYQADFLGDAVTINAGQSATVTNMLFAGAKKTKIIDAYEAEREIRQFELMIDWGWFHFITKPLFHLLYWLNSAIGNFGLAILVTTVIIKAFFFPLANKSYASMARMKVVQPKMAEIKERYGDDREKMQKAMMELYKKEKINPIAGCWPVLIQIPVFFALYKVLYVTIEMRHAPFFGWVQDLSAPDPTSIFNLFGLLPFDPSTVPLFGPFLMLGVWPLLMGITMFMQMQMNPPPPDPTTAMVFKWMPILFTFMLATFPAGLVIYWAWNNFLSIIQQGVIMKRNGAKIELWDNLKSMFGGGKANKPAE</sequence>
<evidence type="ECO:0000256" key="14">
    <source>
        <dbReference type="SAM" id="MobiDB-lite"/>
    </source>
</evidence>
<comment type="function">
    <text evidence="13">Required for the insertion and/or proper folding and/or complex formation of integral membrane proteins into the membrane. Involved in integration of membrane proteins that insert both dependently and independently of the Sec translocase complex, as well as at least some lipoproteins. Aids folding of multispanning membrane proteins.</text>
</comment>
<dbReference type="GO" id="GO:0005886">
    <property type="term" value="C:plasma membrane"/>
    <property type="evidence" value="ECO:0007669"/>
    <property type="project" value="UniProtKB-SubCell"/>
</dbReference>
<evidence type="ECO:0000313" key="18">
    <source>
        <dbReference type="Proteomes" id="UP000246132"/>
    </source>
</evidence>
<evidence type="ECO:0000256" key="11">
    <source>
        <dbReference type="ARBA" id="ARBA00033245"/>
    </source>
</evidence>
<keyword evidence="5 13" id="KW-1003">Cell membrane</keyword>
<keyword evidence="7 13" id="KW-0653">Protein transport</keyword>
<dbReference type="PRINTS" id="PR01900">
    <property type="entry name" value="YIDCPROTEIN"/>
</dbReference>
<dbReference type="Pfam" id="PF14849">
    <property type="entry name" value="YidC_periplas"/>
    <property type="match status" value="1"/>
</dbReference>
<dbReference type="GO" id="GO:0051205">
    <property type="term" value="P:protein insertion into membrane"/>
    <property type="evidence" value="ECO:0007669"/>
    <property type="project" value="TreeGrafter"/>
</dbReference>
<comment type="subunit">
    <text evidence="13">Interacts with the Sec translocase complex via SecD. Specifically interacts with transmembrane segments of nascent integral membrane proteins during membrane integration.</text>
</comment>
<evidence type="ECO:0000256" key="8">
    <source>
        <dbReference type="ARBA" id="ARBA00022989"/>
    </source>
</evidence>
<feature type="transmembrane region" description="Helical" evidence="13">
    <location>
        <begin position="454"/>
        <end position="474"/>
    </location>
</feature>
<evidence type="ECO:0000256" key="7">
    <source>
        <dbReference type="ARBA" id="ARBA00022927"/>
    </source>
</evidence>
<feature type="domain" description="Membrane insertase YidC/Oxa/ALB C-terminal" evidence="15">
    <location>
        <begin position="391"/>
        <end position="594"/>
    </location>
</feature>
<dbReference type="NCBIfam" id="NF002353">
    <property type="entry name" value="PRK01318.1-4"/>
    <property type="match status" value="1"/>
</dbReference>
<accession>A0A3A8AED5</accession>
<keyword evidence="18" id="KW-1185">Reference proteome</keyword>
<feature type="transmembrane region" description="Helical" evidence="13">
    <location>
        <begin position="380"/>
        <end position="410"/>
    </location>
</feature>
<evidence type="ECO:0000256" key="13">
    <source>
        <dbReference type="HAMAP-Rule" id="MF_01810"/>
    </source>
</evidence>
<dbReference type="InterPro" id="IPR001708">
    <property type="entry name" value="YidC/ALB3/OXA1/COX18"/>
</dbReference>
<proteinExistence type="inferred from homology"/>
<evidence type="ECO:0000259" key="15">
    <source>
        <dbReference type="Pfam" id="PF02096"/>
    </source>
</evidence>
<dbReference type="Pfam" id="PF02096">
    <property type="entry name" value="60KD_IMP"/>
    <property type="match status" value="1"/>
</dbReference>
<evidence type="ECO:0000256" key="5">
    <source>
        <dbReference type="ARBA" id="ARBA00022475"/>
    </source>
</evidence>
<evidence type="ECO:0000313" key="17">
    <source>
        <dbReference type="EMBL" id="RKF08642.1"/>
    </source>
</evidence>
<evidence type="ECO:0000259" key="16">
    <source>
        <dbReference type="Pfam" id="PF14849"/>
    </source>
</evidence>
<dbReference type="HAMAP" id="MF_01810">
    <property type="entry name" value="YidC_type1"/>
    <property type="match status" value="1"/>
</dbReference>
<dbReference type="NCBIfam" id="TIGR03592">
    <property type="entry name" value="yidC_oxa1_cterm"/>
    <property type="match status" value="1"/>
</dbReference>
<feature type="region of interest" description="Disordered" evidence="14">
    <location>
        <begin position="42"/>
        <end position="103"/>
    </location>
</feature>
<comment type="caution">
    <text evidence="17">The sequence shown here is derived from an EMBL/GenBank/DDBJ whole genome shotgun (WGS) entry which is preliminary data.</text>
</comment>
<evidence type="ECO:0000256" key="2">
    <source>
        <dbReference type="ARBA" id="ARBA00010527"/>
    </source>
</evidence>
<dbReference type="InterPro" id="IPR038221">
    <property type="entry name" value="YidC_periplasmic_sf"/>
</dbReference>
<dbReference type="InterPro" id="IPR047196">
    <property type="entry name" value="YidC_ALB_C"/>
</dbReference>
<dbReference type="PRINTS" id="PR00701">
    <property type="entry name" value="60KDINNERMP"/>
</dbReference>
<dbReference type="InterPro" id="IPR028055">
    <property type="entry name" value="YidC/Oxa/ALB_C"/>
</dbReference>
<feature type="transmembrane region" description="Helical" evidence="13">
    <location>
        <begin position="519"/>
        <end position="539"/>
    </location>
</feature>
<dbReference type="CDD" id="cd19961">
    <property type="entry name" value="EcYidC-like_peri"/>
    <property type="match status" value="1"/>
</dbReference>
<dbReference type="AlphaFoldDB" id="A0A3A8AED5"/>
<evidence type="ECO:0000256" key="3">
    <source>
        <dbReference type="ARBA" id="ARBA00015325"/>
    </source>
</evidence>
<keyword evidence="8 13" id="KW-1133">Transmembrane helix</keyword>
<dbReference type="Proteomes" id="UP000246132">
    <property type="component" value="Unassembled WGS sequence"/>
</dbReference>
<evidence type="ECO:0000256" key="1">
    <source>
        <dbReference type="ARBA" id="ARBA00004429"/>
    </source>
</evidence>
<name>A0A3A8AED5_9HYPH</name>
<evidence type="ECO:0000256" key="12">
    <source>
        <dbReference type="ARBA" id="ARBA00033342"/>
    </source>
</evidence>
<dbReference type="OrthoDB" id="9780552at2"/>
<keyword evidence="10 13" id="KW-0143">Chaperone</keyword>
<dbReference type="GO" id="GO:0032977">
    <property type="term" value="F:membrane insertase activity"/>
    <property type="evidence" value="ECO:0007669"/>
    <property type="project" value="InterPro"/>
</dbReference>
<evidence type="ECO:0000256" key="9">
    <source>
        <dbReference type="ARBA" id="ARBA00023136"/>
    </source>
</evidence>
<comment type="similarity">
    <text evidence="2 13">Belongs to the OXA1/ALB3/YidC family. Type 1 subfamily.</text>
</comment>
<dbReference type="GO" id="GO:0015031">
    <property type="term" value="P:protein transport"/>
    <property type="evidence" value="ECO:0007669"/>
    <property type="project" value="UniProtKB-KW"/>
</dbReference>
<keyword evidence="9 13" id="KW-0472">Membrane</keyword>
<dbReference type="PANTHER" id="PTHR12428:SF65">
    <property type="entry name" value="CYTOCHROME C OXIDASE ASSEMBLY PROTEIN COX18, MITOCHONDRIAL"/>
    <property type="match status" value="1"/>
</dbReference>
<dbReference type="PANTHER" id="PTHR12428">
    <property type="entry name" value="OXA1"/>
    <property type="match status" value="1"/>
</dbReference>
<feature type="domain" description="Membrane insertase YidC N-terminal" evidence="16">
    <location>
        <begin position="103"/>
        <end position="380"/>
    </location>
</feature>